<dbReference type="PANTHER" id="PTHR42966">
    <property type="entry name" value="N-ACETYLNEURAMINATE SYNTHASE"/>
    <property type="match status" value="1"/>
</dbReference>
<reference evidence="2 3" key="1">
    <citation type="journal article" date="2015" name="Nature">
        <title>rRNA introns, odd ribosomes, and small enigmatic genomes across a large radiation of phyla.</title>
        <authorList>
            <person name="Brown C.T."/>
            <person name="Hug L.A."/>
            <person name="Thomas B.C."/>
            <person name="Sharon I."/>
            <person name="Castelle C.J."/>
            <person name="Singh A."/>
            <person name="Wilkins M.J."/>
            <person name="Williams K.H."/>
            <person name="Banfield J.F."/>
        </authorList>
    </citation>
    <scope>NUCLEOTIDE SEQUENCE [LARGE SCALE GENOMIC DNA]</scope>
</reference>
<dbReference type="PROSITE" id="PS50844">
    <property type="entry name" value="AFP_LIKE"/>
    <property type="match status" value="1"/>
</dbReference>
<dbReference type="CDD" id="cd11615">
    <property type="entry name" value="SAF_NeuB_like"/>
    <property type="match status" value="1"/>
</dbReference>
<dbReference type="SUPFAM" id="SSF51569">
    <property type="entry name" value="Aldolase"/>
    <property type="match status" value="1"/>
</dbReference>
<dbReference type="Pfam" id="PF08666">
    <property type="entry name" value="SAF"/>
    <property type="match status" value="1"/>
</dbReference>
<protein>
    <submittedName>
        <fullName evidence="2">CMP-NeuNAc synthetase</fullName>
    </submittedName>
</protein>
<dbReference type="InterPro" id="IPR057736">
    <property type="entry name" value="SAF_PseI/NeuA/NeuB"/>
</dbReference>
<dbReference type="InterPro" id="IPR006190">
    <property type="entry name" value="SAF_AFP_Neu5Ac"/>
</dbReference>
<evidence type="ECO:0000259" key="1">
    <source>
        <dbReference type="PROSITE" id="PS50844"/>
    </source>
</evidence>
<sequence length="363" mass="40171">MKTIKIGKIEIGEGYPAAIIAEGCDNHGGSLAKAKEMAHAAKEAGADIIKFQLHLPDEEMVKSEIEKVAADGIFKKWGSLYGFVEKFLLKPEEHAELKDYCEKIGIQYLCTPFSLKAAQLLNEMGAEGFKIGSGETEDLPMIEEVAKFGKPMMISTGMTTLEELDAAVNAVKAINPQLCLAHCISTYPIKALSTLKFGTIPYYQKRYGVPIGWSDHSAPEGIYDEELRRQIPEAEILAVALGSGATFIEKHFTLDRNADDGDSFFSHDPSTLKNLVKNVRHWEEALASRNEILKAEEWVRLWAKRSLVAAADIPVGAALSRAMFTSKRPGTGIRSKDYKSFLGRKTARAIQKGEMLRIEDFEK</sequence>
<gene>
    <name evidence="2" type="ORF">UW55_C0011G0010</name>
</gene>
<organism evidence="2 3">
    <name type="scientific">Candidatus Giovannonibacteria bacterium GW2011_GWA2_44_26</name>
    <dbReference type="NCBI Taxonomy" id="1618648"/>
    <lineage>
        <taxon>Bacteria</taxon>
        <taxon>Candidatus Giovannoniibacteriota</taxon>
    </lineage>
</organism>
<dbReference type="EMBL" id="LCIT01000011">
    <property type="protein sequence ID" value="KKT62546.1"/>
    <property type="molecule type" value="Genomic_DNA"/>
</dbReference>
<dbReference type="SUPFAM" id="SSF51269">
    <property type="entry name" value="AFP III-like domain"/>
    <property type="match status" value="1"/>
</dbReference>
<dbReference type="PATRIC" id="fig|1618648.3.peg.697"/>
<dbReference type="Gene3D" id="3.20.20.70">
    <property type="entry name" value="Aldolase class I"/>
    <property type="match status" value="1"/>
</dbReference>
<name>A0A0G1IT22_9BACT</name>
<proteinExistence type="predicted"/>
<evidence type="ECO:0000313" key="2">
    <source>
        <dbReference type="EMBL" id="KKT62546.1"/>
    </source>
</evidence>
<dbReference type="InterPro" id="IPR013974">
    <property type="entry name" value="SAF"/>
</dbReference>
<comment type="caution">
    <text evidence="2">The sequence shown here is derived from an EMBL/GenBank/DDBJ whole genome shotgun (WGS) entry which is preliminary data.</text>
</comment>
<feature type="domain" description="AFP-like" evidence="1">
    <location>
        <begin position="306"/>
        <end position="363"/>
    </location>
</feature>
<dbReference type="Gene3D" id="3.90.1210.10">
    <property type="entry name" value="Antifreeze-like/N-acetylneuraminic acid synthase C-terminal domain"/>
    <property type="match status" value="1"/>
</dbReference>
<dbReference type="Proteomes" id="UP000033945">
    <property type="component" value="Unassembled WGS sequence"/>
</dbReference>
<dbReference type="InterPro" id="IPR036732">
    <property type="entry name" value="AFP_Neu5c_C_sf"/>
</dbReference>
<dbReference type="AlphaFoldDB" id="A0A0G1IT22"/>
<dbReference type="GO" id="GO:0047444">
    <property type="term" value="F:N-acylneuraminate-9-phosphate synthase activity"/>
    <property type="evidence" value="ECO:0007669"/>
    <property type="project" value="TreeGrafter"/>
</dbReference>
<accession>A0A0G1IT22</accession>
<dbReference type="Pfam" id="PF03102">
    <property type="entry name" value="NeuB"/>
    <property type="match status" value="1"/>
</dbReference>
<dbReference type="GO" id="GO:0016051">
    <property type="term" value="P:carbohydrate biosynthetic process"/>
    <property type="evidence" value="ECO:0007669"/>
    <property type="project" value="InterPro"/>
</dbReference>
<dbReference type="SMART" id="SM00858">
    <property type="entry name" value="SAF"/>
    <property type="match status" value="1"/>
</dbReference>
<evidence type="ECO:0000313" key="3">
    <source>
        <dbReference type="Proteomes" id="UP000033945"/>
    </source>
</evidence>
<dbReference type="PANTHER" id="PTHR42966:SF1">
    <property type="entry name" value="SIALIC ACID SYNTHASE"/>
    <property type="match status" value="1"/>
</dbReference>
<dbReference type="InterPro" id="IPR013132">
    <property type="entry name" value="PseI/NeuA/B-like_N"/>
</dbReference>
<dbReference type="InterPro" id="IPR013785">
    <property type="entry name" value="Aldolase_TIM"/>
</dbReference>
<dbReference type="InterPro" id="IPR051690">
    <property type="entry name" value="PseI-like"/>
</dbReference>